<proteinExistence type="predicted"/>
<evidence type="ECO:0000313" key="1">
    <source>
        <dbReference type="EMBL" id="OXB00131.1"/>
    </source>
</evidence>
<gene>
    <name evidence="1" type="ORF">B0A75_09280</name>
</gene>
<dbReference type="Proteomes" id="UP000198336">
    <property type="component" value="Unassembled WGS sequence"/>
</dbReference>
<dbReference type="Pfam" id="PF06067">
    <property type="entry name" value="DUF932"/>
    <property type="match status" value="1"/>
</dbReference>
<dbReference type="NCBIfam" id="TIGR03299">
    <property type="entry name" value="LGT_TIGR03299"/>
    <property type="match status" value="1"/>
</dbReference>
<name>A0A226I367_9FLAO</name>
<dbReference type="AlphaFoldDB" id="A0A226I367"/>
<dbReference type="RefSeq" id="WP_089054015.1">
    <property type="nucleotide sequence ID" value="NZ_MUHA01000011.1"/>
</dbReference>
<dbReference type="GO" id="GO:0016787">
    <property type="term" value="F:hydrolase activity"/>
    <property type="evidence" value="ECO:0007669"/>
    <property type="project" value="UniProtKB-KW"/>
</dbReference>
<evidence type="ECO:0000313" key="2">
    <source>
        <dbReference type="Proteomes" id="UP000198336"/>
    </source>
</evidence>
<dbReference type="EMBL" id="MUHA01000011">
    <property type="protein sequence ID" value="OXB00131.1"/>
    <property type="molecule type" value="Genomic_DNA"/>
</dbReference>
<organism evidence="1 2">
    <name type="scientific">Flavobacterium oncorhynchi</name>
    <dbReference type="NCBI Taxonomy" id="728056"/>
    <lineage>
        <taxon>Bacteria</taxon>
        <taxon>Pseudomonadati</taxon>
        <taxon>Bacteroidota</taxon>
        <taxon>Flavobacteriia</taxon>
        <taxon>Flavobacteriales</taxon>
        <taxon>Flavobacteriaceae</taxon>
        <taxon>Flavobacterium</taxon>
    </lineage>
</organism>
<comment type="caution">
    <text evidence="1">The sequence shown here is derived from an EMBL/GenBank/DDBJ whole genome shotgun (WGS) entry which is preliminary data.</text>
</comment>
<dbReference type="InterPro" id="IPR026325">
    <property type="entry name" value="DUF932"/>
</dbReference>
<keyword evidence="1" id="KW-0378">Hydrolase</keyword>
<reference evidence="1 2" key="1">
    <citation type="submission" date="2016-11" db="EMBL/GenBank/DDBJ databases">
        <title>Whole genomes of Flavobacteriaceae.</title>
        <authorList>
            <person name="Stine C."/>
            <person name="Li C."/>
            <person name="Tadesse D."/>
        </authorList>
    </citation>
    <scope>NUCLEOTIDE SEQUENCE [LARGE SCALE GENOMIC DNA]</scope>
    <source>
        <strain evidence="1 2">CCUG 59446</strain>
    </source>
</reference>
<sequence>MAHNINYNSSTGNYSFFSVKQKAWHNLGKTVQDYPTSAEAIRHAQLDYEVAKTPLYTKALAKEEMQDGTVTARAELHVPDYFSTIRTDSNTVLGVVGKDYHIVQNREAFSFFDAIVGGGEGILYETAGALGNGERIFITAKLPDYIRVGSGDDVTEKYIFLTTSHDGSGSITAAFTPIRIVCQNTLNASLRNMSNVVRIRHTSGAKQRLDDAHKVMGLANTLSSQLQDIFNHWAKVKVTDSEVKKLIQLALCPNRETLEMLKTGADDAVSAIFRNTVEDAFAYAMASDTQQMETTKGTLYGAYNAVTGYYQNVRTYKDDEAKLQSIVMGGTAQLKSQKAFELCTSFAVDGDKALMLN</sequence>
<accession>A0A226I367</accession>
<protein>
    <submittedName>
        <fullName evidence="1">Alpha/beta hydrolase</fullName>
    </submittedName>
</protein>
<keyword evidence="2" id="KW-1185">Reference proteome</keyword>
<dbReference type="InterPro" id="IPR017686">
    <property type="entry name" value="Phg/plasmid-like_prot"/>
</dbReference>